<name>A0A833QN76_9POAL</name>
<evidence type="ECO:0000256" key="1">
    <source>
        <dbReference type="SAM" id="Coils"/>
    </source>
</evidence>
<feature type="coiled-coil region" evidence="1">
    <location>
        <begin position="81"/>
        <end position="115"/>
    </location>
</feature>
<accession>A0A833QN76</accession>
<keyword evidence="3" id="KW-1185">Reference proteome</keyword>
<dbReference type="Proteomes" id="UP000623129">
    <property type="component" value="Unassembled WGS sequence"/>
</dbReference>
<comment type="caution">
    <text evidence="2">The sequence shown here is derived from an EMBL/GenBank/DDBJ whole genome shotgun (WGS) entry which is preliminary data.</text>
</comment>
<feature type="coiled-coil region" evidence="1">
    <location>
        <begin position="170"/>
        <end position="197"/>
    </location>
</feature>
<keyword evidence="1" id="KW-0175">Coiled coil</keyword>
<protein>
    <submittedName>
        <fullName evidence="2">Uncharacterized protein</fullName>
    </submittedName>
</protein>
<dbReference type="EMBL" id="SWLB01000024">
    <property type="protein sequence ID" value="KAF3322583.1"/>
    <property type="molecule type" value="Genomic_DNA"/>
</dbReference>
<gene>
    <name evidence="2" type="ORF">FCM35_KLT12572</name>
</gene>
<dbReference type="PANTHER" id="PTHR34554">
    <property type="entry name" value="RGS1-HXK1-INTERACTING PROTEIN 1"/>
    <property type="match status" value="1"/>
</dbReference>
<evidence type="ECO:0000313" key="2">
    <source>
        <dbReference type="EMBL" id="KAF3322583.1"/>
    </source>
</evidence>
<proteinExistence type="predicted"/>
<dbReference type="InterPro" id="IPR053284">
    <property type="entry name" value="RGS1-HXK1_interactor"/>
</dbReference>
<dbReference type="PANTHER" id="PTHR34554:SF2">
    <property type="entry name" value="RGS1-HXK1-INTERACTING PROTEIN 1"/>
    <property type="match status" value="1"/>
</dbReference>
<reference evidence="2" key="1">
    <citation type="submission" date="2020-01" db="EMBL/GenBank/DDBJ databases">
        <title>Genome sequence of Kobresia littledalei, the first chromosome-level genome in the family Cyperaceae.</title>
        <authorList>
            <person name="Qu G."/>
        </authorList>
    </citation>
    <scope>NUCLEOTIDE SEQUENCE</scope>
    <source>
        <strain evidence="2">C.B.Clarke</strain>
        <tissue evidence="2">Leaf</tissue>
    </source>
</reference>
<dbReference type="AlphaFoldDB" id="A0A833QN76"/>
<evidence type="ECO:0000313" key="3">
    <source>
        <dbReference type="Proteomes" id="UP000623129"/>
    </source>
</evidence>
<organism evidence="2 3">
    <name type="scientific">Carex littledalei</name>
    <dbReference type="NCBI Taxonomy" id="544730"/>
    <lineage>
        <taxon>Eukaryota</taxon>
        <taxon>Viridiplantae</taxon>
        <taxon>Streptophyta</taxon>
        <taxon>Embryophyta</taxon>
        <taxon>Tracheophyta</taxon>
        <taxon>Spermatophyta</taxon>
        <taxon>Magnoliopsida</taxon>
        <taxon>Liliopsida</taxon>
        <taxon>Poales</taxon>
        <taxon>Cyperaceae</taxon>
        <taxon>Cyperoideae</taxon>
        <taxon>Cariceae</taxon>
        <taxon>Carex</taxon>
        <taxon>Carex subgen. Euthyceras</taxon>
    </lineage>
</organism>
<dbReference type="OrthoDB" id="1914410at2759"/>
<sequence>MASEGPARSSQPWPLNKIEEMIPSVRSQCDAYVDQFVSTVKGNIKLVEEHPVEAAGVATVAGLVLMRAPRRFLIRNTFGRFKTEKDLLNEAESRMKQLQNSLEGLKKTNSGILKKTEFGEEDILRGIANMRSSGKQIQSLVNSIHKAESSAADLMHRLRSLPGRESIELRAEVASMVSDLKNQRRELEQRIFNISELGVRV</sequence>